<dbReference type="SUPFAM" id="SSF46785">
    <property type="entry name" value="Winged helix' DNA-binding domain"/>
    <property type="match status" value="1"/>
</dbReference>
<dbReference type="PANTHER" id="PTHR30154:SF53">
    <property type="entry name" value="HTH-TYPE TRANSCRIPTIONAL REGULATOR LRPC"/>
    <property type="match status" value="1"/>
</dbReference>
<comment type="caution">
    <text evidence="5">The sequence shown here is derived from an EMBL/GenBank/DDBJ whole genome shotgun (WGS) entry which is preliminary data.</text>
</comment>
<dbReference type="EMBL" id="JGYN01000030">
    <property type="protein sequence ID" value="KFI47885.1"/>
    <property type="molecule type" value="Genomic_DNA"/>
</dbReference>
<keyword evidence="2" id="KW-0238">DNA-binding</keyword>
<dbReference type="SMART" id="SM00344">
    <property type="entry name" value="HTH_ASNC"/>
    <property type="match status" value="1"/>
</dbReference>
<sequence>MKERDDHTAAAGTAGAAGALANGAATGAPTVGVDTKDATILDMLEADGHATLAQLAKATGLSVSTVQSRVQKLEKRGVIKGYSAVIDHDQRGLPISAFVSVTPLDYAREADIPRKLRDVDGVVSCYSVAGAPSFILLVRVATPAKLEELLNLIHRTVPVSTESTVILKTYF</sequence>
<dbReference type="Gene3D" id="3.30.70.920">
    <property type="match status" value="1"/>
</dbReference>
<accession>A0A086ZMY5</accession>
<evidence type="ECO:0000256" key="2">
    <source>
        <dbReference type="ARBA" id="ARBA00023125"/>
    </source>
</evidence>
<dbReference type="InterPro" id="IPR000485">
    <property type="entry name" value="AsnC-type_HTH_dom"/>
</dbReference>
<dbReference type="GO" id="GO:0043565">
    <property type="term" value="F:sequence-specific DNA binding"/>
    <property type="evidence" value="ECO:0007669"/>
    <property type="project" value="InterPro"/>
</dbReference>
<keyword evidence="3" id="KW-0804">Transcription</keyword>
<dbReference type="PROSITE" id="PS00519">
    <property type="entry name" value="HTH_ASNC_1"/>
    <property type="match status" value="1"/>
</dbReference>
<dbReference type="Proteomes" id="UP000029108">
    <property type="component" value="Unassembled WGS sequence"/>
</dbReference>
<dbReference type="InterPro" id="IPR011008">
    <property type="entry name" value="Dimeric_a/b-barrel"/>
</dbReference>
<dbReference type="InterPro" id="IPR036388">
    <property type="entry name" value="WH-like_DNA-bd_sf"/>
</dbReference>
<dbReference type="Pfam" id="PF01037">
    <property type="entry name" value="AsnC_trans_reg"/>
    <property type="match status" value="1"/>
</dbReference>
<dbReference type="CDD" id="cd00090">
    <property type="entry name" value="HTH_ARSR"/>
    <property type="match status" value="1"/>
</dbReference>
<name>A0A086ZMY5_9BIFI</name>
<dbReference type="AlphaFoldDB" id="A0A086ZMY5"/>
<keyword evidence="6" id="KW-1185">Reference proteome</keyword>
<dbReference type="InterPro" id="IPR019888">
    <property type="entry name" value="Tscrpt_reg_AsnC-like"/>
</dbReference>
<dbReference type="STRING" id="1437608.GCA_000771645_00729"/>
<evidence type="ECO:0000313" key="6">
    <source>
        <dbReference type="Proteomes" id="UP000029108"/>
    </source>
</evidence>
<feature type="domain" description="HTH asnC-type" evidence="4">
    <location>
        <begin position="33"/>
        <end position="94"/>
    </location>
</feature>
<organism evidence="5 6">
    <name type="scientific">Bifidobacterium biavatii DSM 23969</name>
    <dbReference type="NCBI Taxonomy" id="1437608"/>
    <lineage>
        <taxon>Bacteria</taxon>
        <taxon>Bacillati</taxon>
        <taxon>Actinomycetota</taxon>
        <taxon>Actinomycetes</taxon>
        <taxon>Bifidobacteriales</taxon>
        <taxon>Bifidobacteriaceae</taxon>
        <taxon>Bifidobacterium</taxon>
    </lineage>
</organism>
<dbReference type="eggNOG" id="COG1522">
    <property type="taxonomic scope" value="Bacteria"/>
</dbReference>
<protein>
    <submittedName>
        <fullName evidence="5">AsnC-type transcriptional regulator</fullName>
    </submittedName>
</protein>
<dbReference type="RefSeq" id="WP_033494497.1">
    <property type="nucleotide sequence ID" value="NZ_JDUU01000016.1"/>
</dbReference>
<dbReference type="InterPro" id="IPR011991">
    <property type="entry name" value="ArsR-like_HTH"/>
</dbReference>
<proteinExistence type="predicted"/>
<reference evidence="5 6" key="1">
    <citation type="submission" date="2014-03" db="EMBL/GenBank/DDBJ databases">
        <title>Genomics of Bifidobacteria.</title>
        <authorList>
            <person name="Ventura M."/>
            <person name="Milani C."/>
            <person name="Lugli G.A."/>
        </authorList>
    </citation>
    <scope>NUCLEOTIDE SEQUENCE [LARGE SCALE GENOMIC DNA]</scope>
    <source>
        <strain evidence="5 6">DSM 23969</strain>
    </source>
</reference>
<dbReference type="PRINTS" id="PR00033">
    <property type="entry name" value="HTHASNC"/>
</dbReference>
<dbReference type="SUPFAM" id="SSF54909">
    <property type="entry name" value="Dimeric alpha+beta barrel"/>
    <property type="match status" value="1"/>
</dbReference>
<evidence type="ECO:0000256" key="1">
    <source>
        <dbReference type="ARBA" id="ARBA00023015"/>
    </source>
</evidence>
<evidence type="ECO:0000256" key="3">
    <source>
        <dbReference type="ARBA" id="ARBA00023163"/>
    </source>
</evidence>
<dbReference type="Gene3D" id="1.10.10.10">
    <property type="entry name" value="Winged helix-like DNA-binding domain superfamily/Winged helix DNA-binding domain"/>
    <property type="match status" value="1"/>
</dbReference>
<dbReference type="PROSITE" id="PS50956">
    <property type="entry name" value="HTH_ASNC_2"/>
    <property type="match status" value="1"/>
</dbReference>
<dbReference type="OrthoDB" id="166264at2"/>
<dbReference type="Pfam" id="PF13412">
    <property type="entry name" value="HTH_24"/>
    <property type="match status" value="1"/>
</dbReference>
<evidence type="ECO:0000259" key="4">
    <source>
        <dbReference type="PROSITE" id="PS50956"/>
    </source>
</evidence>
<dbReference type="GO" id="GO:0005829">
    <property type="term" value="C:cytosol"/>
    <property type="evidence" value="ECO:0007669"/>
    <property type="project" value="TreeGrafter"/>
</dbReference>
<dbReference type="InterPro" id="IPR019885">
    <property type="entry name" value="Tscrpt_reg_HTH_AsnC-type_CS"/>
</dbReference>
<dbReference type="PANTHER" id="PTHR30154">
    <property type="entry name" value="LEUCINE-RESPONSIVE REGULATORY PROTEIN"/>
    <property type="match status" value="1"/>
</dbReference>
<dbReference type="GO" id="GO:0043200">
    <property type="term" value="P:response to amino acid"/>
    <property type="evidence" value="ECO:0007669"/>
    <property type="project" value="TreeGrafter"/>
</dbReference>
<evidence type="ECO:0000313" key="5">
    <source>
        <dbReference type="EMBL" id="KFI47885.1"/>
    </source>
</evidence>
<gene>
    <name evidence="5" type="ORF">BBIA_0014</name>
</gene>
<dbReference type="InterPro" id="IPR019887">
    <property type="entry name" value="Tscrpt_reg_AsnC/Lrp_C"/>
</dbReference>
<keyword evidence="1" id="KW-0805">Transcription regulation</keyword>
<dbReference type="InterPro" id="IPR036390">
    <property type="entry name" value="WH_DNA-bd_sf"/>
</dbReference>